<accession>A0ABX7I513</accession>
<dbReference type="SUPFAM" id="SSF46689">
    <property type="entry name" value="Homeodomain-like"/>
    <property type="match status" value="1"/>
</dbReference>
<dbReference type="PANTHER" id="PTHR30328:SF54">
    <property type="entry name" value="HTH-TYPE TRANSCRIPTIONAL REPRESSOR SCO4008"/>
    <property type="match status" value="1"/>
</dbReference>
<evidence type="ECO:0000256" key="1">
    <source>
        <dbReference type="ARBA" id="ARBA00023125"/>
    </source>
</evidence>
<dbReference type="PROSITE" id="PS50977">
    <property type="entry name" value="HTH_TETR_2"/>
    <property type="match status" value="1"/>
</dbReference>
<dbReference type="Proteomes" id="UP000612680">
    <property type="component" value="Chromosome"/>
</dbReference>
<keyword evidence="1 2" id="KW-0238">DNA-binding</keyword>
<sequence>MDNNPKKSQILEVAEKLFAERGFAGTSVRDIAHEADVNVSMISYYFGSKEKLIDALFESRTDESRSQLESLVMNEELAPLQKINIMIDAVVERLVEKECFHKIMMRVQLTSERSEVISEKVMGFKLRNMELMKKLVEEGQHAGVFRSGLDLSLMMTTLYGTVNQAIATQDFYRIIHNLEHMDHLEFRAHLKRKLSQHLKNLFKSTVTNEHHVEN</sequence>
<dbReference type="Pfam" id="PF08359">
    <property type="entry name" value="TetR_C_4"/>
    <property type="match status" value="1"/>
</dbReference>
<dbReference type="PANTHER" id="PTHR30328">
    <property type="entry name" value="TRANSCRIPTIONAL REPRESSOR"/>
    <property type="match status" value="1"/>
</dbReference>
<evidence type="ECO:0000313" key="4">
    <source>
        <dbReference type="EMBL" id="QRR00960.1"/>
    </source>
</evidence>
<dbReference type="RefSeq" id="WP_204662777.1">
    <property type="nucleotide sequence ID" value="NZ_CP056775.1"/>
</dbReference>
<dbReference type="SUPFAM" id="SSF48498">
    <property type="entry name" value="Tetracyclin repressor-like, C-terminal domain"/>
    <property type="match status" value="1"/>
</dbReference>
<gene>
    <name evidence="4" type="ORF">HWI92_08625</name>
</gene>
<dbReference type="InterPro" id="IPR050109">
    <property type="entry name" value="HTH-type_TetR-like_transc_reg"/>
</dbReference>
<feature type="domain" description="HTH tetR-type" evidence="3">
    <location>
        <begin position="4"/>
        <end position="64"/>
    </location>
</feature>
<dbReference type="EMBL" id="CP056775">
    <property type="protein sequence ID" value="QRR00960.1"/>
    <property type="molecule type" value="Genomic_DNA"/>
</dbReference>
<feature type="DNA-binding region" description="H-T-H motif" evidence="2">
    <location>
        <begin position="27"/>
        <end position="46"/>
    </location>
</feature>
<dbReference type="InterPro" id="IPR009057">
    <property type="entry name" value="Homeodomain-like_sf"/>
</dbReference>
<dbReference type="PRINTS" id="PR00455">
    <property type="entry name" value="HTHTETR"/>
</dbReference>
<protein>
    <submittedName>
        <fullName evidence="4">TetR/AcrR family transcriptional regulator</fullName>
    </submittedName>
</protein>
<dbReference type="InterPro" id="IPR036271">
    <property type="entry name" value="Tet_transcr_reg_TetR-rel_C_sf"/>
</dbReference>
<keyword evidence="5" id="KW-1185">Reference proteome</keyword>
<dbReference type="InterPro" id="IPR013570">
    <property type="entry name" value="Tscrpt_reg_YsiA_C"/>
</dbReference>
<name>A0ABX7I513_9BACT</name>
<evidence type="ECO:0000259" key="3">
    <source>
        <dbReference type="PROSITE" id="PS50977"/>
    </source>
</evidence>
<evidence type="ECO:0000256" key="2">
    <source>
        <dbReference type="PROSITE-ProRule" id="PRU00335"/>
    </source>
</evidence>
<proteinExistence type="predicted"/>
<reference evidence="4 5" key="1">
    <citation type="submission" date="2020-06" db="EMBL/GenBank/DDBJ databases">
        <title>Dyadobacter sandarakinus sp. nov., isolated from the soil of the Arctic Yellow River Station.</title>
        <authorList>
            <person name="Zhang Y."/>
            <person name="Peng F."/>
        </authorList>
    </citation>
    <scope>NUCLEOTIDE SEQUENCE [LARGE SCALE GENOMIC DNA]</scope>
    <source>
        <strain evidence="4 5">Q3-56</strain>
    </source>
</reference>
<dbReference type="Gene3D" id="1.10.357.10">
    <property type="entry name" value="Tetracycline Repressor, domain 2"/>
    <property type="match status" value="1"/>
</dbReference>
<evidence type="ECO:0000313" key="5">
    <source>
        <dbReference type="Proteomes" id="UP000612680"/>
    </source>
</evidence>
<organism evidence="4 5">
    <name type="scientific">Dyadobacter sandarakinus</name>
    <dbReference type="NCBI Taxonomy" id="2747268"/>
    <lineage>
        <taxon>Bacteria</taxon>
        <taxon>Pseudomonadati</taxon>
        <taxon>Bacteroidota</taxon>
        <taxon>Cytophagia</taxon>
        <taxon>Cytophagales</taxon>
        <taxon>Spirosomataceae</taxon>
        <taxon>Dyadobacter</taxon>
    </lineage>
</organism>
<dbReference type="Pfam" id="PF00440">
    <property type="entry name" value="TetR_N"/>
    <property type="match status" value="1"/>
</dbReference>
<dbReference type="InterPro" id="IPR001647">
    <property type="entry name" value="HTH_TetR"/>
</dbReference>